<organism evidence="1 2">
    <name type="scientific">Araneus ventricosus</name>
    <name type="common">Orbweaver spider</name>
    <name type="synonym">Epeira ventricosa</name>
    <dbReference type="NCBI Taxonomy" id="182803"/>
    <lineage>
        <taxon>Eukaryota</taxon>
        <taxon>Metazoa</taxon>
        <taxon>Ecdysozoa</taxon>
        <taxon>Arthropoda</taxon>
        <taxon>Chelicerata</taxon>
        <taxon>Arachnida</taxon>
        <taxon>Araneae</taxon>
        <taxon>Araneomorphae</taxon>
        <taxon>Entelegynae</taxon>
        <taxon>Araneoidea</taxon>
        <taxon>Araneidae</taxon>
        <taxon>Araneus</taxon>
    </lineage>
</organism>
<keyword evidence="2" id="KW-1185">Reference proteome</keyword>
<dbReference type="GO" id="GO:0003676">
    <property type="term" value="F:nucleic acid binding"/>
    <property type="evidence" value="ECO:0007669"/>
    <property type="project" value="InterPro"/>
</dbReference>
<sequence>MMLARPIFLYVFGRSSETDVKYEMDIYARLFKNAVGPNFIFIDDNARLHRAQLVDDFLKTEDIRRMDWPSRCPDPNPKENI</sequence>
<dbReference type="Proteomes" id="UP000499080">
    <property type="component" value="Unassembled WGS sequence"/>
</dbReference>
<gene>
    <name evidence="1" type="ORF">AVEN_46177_1</name>
</gene>
<reference evidence="1 2" key="1">
    <citation type="journal article" date="2019" name="Sci. Rep.">
        <title>Orb-weaving spider Araneus ventricosus genome elucidates the spidroin gene catalogue.</title>
        <authorList>
            <person name="Kono N."/>
            <person name="Nakamura H."/>
            <person name="Ohtoshi R."/>
            <person name="Moran D.A.P."/>
            <person name="Shinohara A."/>
            <person name="Yoshida Y."/>
            <person name="Fujiwara M."/>
            <person name="Mori M."/>
            <person name="Tomita M."/>
            <person name="Arakawa K."/>
        </authorList>
    </citation>
    <scope>NUCLEOTIDE SEQUENCE [LARGE SCALE GENOMIC DNA]</scope>
</reference>
<proteinExistence type="predicted"/>
<evidence type="ECO:0000313" key="2">
    <source>
        <dbReference type="Proteomes" id="UP000499080"/>
    </source>
</evidence>
<evidence type="ECO:0000313" key="1">
    <source>
        <dbReference type="EMBL" id="GBM24676.1"/>
    </source>
</evidence>
<dbReference type="AlphaFoldDB" id="A0A4Y2E8L7"/>
<dbReference type="InterPro" id="IPR036397">
    <property type="entry name" value="RNaseH_sf"/>
</dbReference>
<dbReference type="OrthoDB" id="5151590at2759"/>
<protein>
    <recommendedName>
        <fullName evidence="3">Tc1-like transposase DDE domain-containing protein</fullName>
    </recommendedName>
</protein>
<name>A0A4Y2E8L7_ARAVE</name>
<accession>A0A4Y2E8L7</accession>
<dbReference type="Gene3D" id="3.30.420.10">
    <property type="entry name" value="Ribonuclease H-like superfamily/Ribonuclease H"/>
    <property type="match status" value="1"/>
</dbReference>
<comment type="caution">
    <text evidence="1">The sequence shown here is derived from an EMBL/GenBank/DDBJ whole genome shotgun (WGS) entry which is preliminary data.</text>
</comment>
<evidence type="ECO:0008006" key="3">
    <source>
        <dbReference type="Google" id="ProtNLM"/>
    </source>
</evidence>
<dbReference type="EMBL" id="BGPR01000525">
    <property type="protein sequence ID" value="GBM24676.1"/>
    <property type="molecule type" value="Genomic_DNA"/>
</dbReference>